<dbReference type="EMBL" id="JBHSAY010000015">
    <property type="protein sequence ID" value="MFC4134745.1"/>
    <property type="molecule type" value="Genomic_DNA"/>
</dbReference>
<feature type="transmembrane region" description="Helical" evidence="1">
    <location>
        <begin position="79"/>
        <end position="98"/>
    </location>
</feature>
<feature type="transmembrane region" description="Helical" evidence="1">
    <location>
        <begin position="203"/>
        <end position="223"/>
    </location>
</feature>
<comment type="caution">
    <text evidence="2">The sequence shown here is derived from an EMBL/GenBank/DDBJ whole genome shotgun (WGS) entry which is preliminary data.</text>
</comment>
<keyword evidence="3" id="KW-1185">Reference proteome</keyword>
<evidence type="ECO:0000313" key="3">
    <source>
        <dbReference type="Proteomes" id="UP001595816"/>
    </source>
</evidence>
<evidence type="ECO:0000313" key="2">
    <source>
        <dbReference type="EMBL" id="MFC4134745.1"/>
    </source>
</evidence>
<organism evidence="2 3">
    <name type="scientific">Hamadaea flava</name>
    <dbReference type="NCBI Taxonomy" id="1742688"/>
    <lineage>
        <taxon>Bacteria</taxon>
        <taxon>Bacillati</taxon>
        <taxon>Actinomycetota</taxon>
        <taxon>Actinomycetes</taxon>
        <taxon>Micromonosporales</taxon>
        <taxon>Micromonosporaceae</taxon>
        <taxon>Hamadaea</taxon>
    </lineage>
</organism>
<dbReference type="Proteomes" id="UP001595816">
    <property type="component" value="Unassembled WGS sequence"/>
</dbReference>
<keyword evidence="1" id="KW-0472">Membrane</keyword>
<feature type="transmembrane region" description="Helical" evidence="1">
    <location>
        <begin position="276"/>
        <end position="294"/>
    </location>
</feature>
<evidence type="ECO:0000256" key="1">
    <source>
        <dbReference type="SAM" id="Phobius"/>
    </source>
</evidence>
<feature type="transmembrane region" description="Helical" evidence="1">
    <location>
        <begin position="105"/>
        <end position="123"/>
    </location>
</feature>
<feature type="transmembrane region" description="Helical" evidence="1">
    <location>
        <begin position="301"/>
        <end position="319"/>
    </location>
</feature>
<feature type="transmembrane region" description="Helical" evidence="1">
    <location>
        <begin position="53"/>
        <end position="73"/>
    </location>
</feature>
<sequence length="549" mass="58523">MRILGDPAHAAIAANPDDHVFFEWVLAHAADALKHGESPLFGSEINTPYGVNLMANTSVLTIAVPLAPLTLAAGPSAGFAVFLILALAGTATSWYFVLSRHLVGSRAAAAIAAAFAGFAPGIASQAQGHPNLVAQFLVPLILWQVVRLPKQSARTGGGILALLIVLQFFLNEEILFLSALTLLVCVPVVLVSRPRAILGNWAAYLKGLGTAAAVSSVVLAYPIHFQFAGPQSYHGLPEIVNTGFAIDVAAYASFPARTLFLTTPSAERLAINPSEANAFFGWPLLVVLAMLAAWQWRSLAVRLSVTVAVVFAVLSWGATPKIHGRPAPFPGPWRYLVDLPLLNSVVPARLGLVVTAAVGVLLAVSLDRLLRLRPQGLRWVAVAALLGAILPLVPAPLKTKPFPTAPRFLASADYREYLGDGQSIMLADTSRPGDIAMMRWSAAHGLAYAITRGYFVAPRPHSADRRATFASELTPQVWRLATVARTGKAAAFGPADRRAFAASLRNWRVGVVMLPRDWKYAAQLSAAMTALVGRPAETVDDVLVWRVAP</sequence>
<reference evidence="3" key="1">
    <citation type="journal article" date="2019" name="Int. J. Syst. Evol. Microbiol.">
        <title>The Global Catalogue of Microorganisms (GCM) 10K type strain sequencing project: providing services to taxonomists for standard genome sequencing and annotation.</title>
        <authorList>
            <consortium name="The Broad Institute Genomics Platform"/>
            <consortium name="The Broad Institute Genome Sequencing Center for Infectious Disease"/>
            <person name="Wu L."/>
            <person name="Ma J."/>
        </authorList>
    </citation>
    <scope>NUCLEOTIDE SEQUENCE [LARGE SCALE GENOMIC DNA]</scope>
    <source>
        <strain evidence="3">CGMCC 4.7289</strain>
    </source>
</reference>
<dbReference type="RefSeq" id="WP_253761114.1">
    <property type="nucleotide sequence ID" value="NZ_JAMZDZ010000001.1"/>
</dbReference>
<protein>
    <recommendedName>
        <fullName evidence="4">Glycosyl transferase</fullName>
    </recommendedName>
</protein>
<feature type="transmembrane region" description="Helical" evidence="1">
    <location>
        <begin position="153"/>
        <end position="169"/>
    </location>
</feature>
<feature type="transmembrane region" description="Helical" evidence="1">
    <location>
        <begin position="339"/>
        <end position="364"/>
    </location>
</feature>
<keyword evidence="1" id="KW-1133">Transmembrane helix</keyword>
<name>A0ABV8LUR4_9ACTN</name>
<feature type="transmembrane region" description="Helical" evidence="1">
    <location>
        <begin position="175"/>
        <end position="191"/>
    </location>
</feature>
<gene>
    <name evidence="2" type="ORF">ACFOZ4_29400</name>
</gene>
<evidence type="ECO:0008006" key="4">
    <source>
        <dbReference type="Google" id="ProtNLM"/>
    </source>
</evidence>
<feature type="transmembrane region" description="Helical" evidence="1">
    <location>
        <begin position="376"/>
        <end position="397"/>
    </location>
</feature>
<proteinExistence type="predicted"/>
<keyword evidence="1" id="KW-0812">Transmembrane</keyword>
<feature type="transmembrane region" description="Helical" evidence="1">
    <location>
        <begin position="129"/>
        <end position="146"/>
    </location>
</feature>
<accession>A0ABV8LUR4</accession>